<evidence type="ECO:0000256" key="4">
    <source>
        <dbReference type="RuleBase" id="RU000363"/>
    </source>
</evidence>
<dbReference type="Gene3D" id="3.40.50.720">
    <property type="entry name" value="NAD(P)-binding Rossmann-like Domain"/>
    <property type="match status" value="1"/>
</dbReference>
<proteinExistence type="inferred from homology"/>
<dbReference type="PANTHER" id="PTHR44229:SF4">
    <property type="entry name" value="15-HYDROXYPROSTAGLANDIN DEHYDROGENASE [NAD(+)]"/>
    <property type="match status" value="1"/>
</dbReference>
<comment type="similarity">
    <text evidence="1 4">Belongs to the short-chain dehydrogenases/reductases (SDR) family.</text>
</comment>
<dbReference type="PRINTS" id="PR00080">
    <property type="entry name" value="SDRFAMILY"/>
</dbReference>
<sequence>MLHPLHDKVVAVYGGTSGIGKELTSKFTSLGASVIFLGTNQEKGCALQDYINTQAGSTRAVFHMCDVTDWASQEALYDVAAKQFGKTVDIVIIVAGILESSDLLNDAEQDGSYRTLEVNLAAAAKATRTAVQHFIKNDKPGLVIHTSSIYGFCGAPLAPLYAASKHGIIGLAKSYGTLFRSTNIRVNAVAPHFVDTPMVSGPSKDVATALGMVPMSRCVNAYIHVIENEALNGDVITVTAQGMRVEPRYSDPLYEKLDELCSHRKAFILDEIKRRFNV</sequence>
<dbReference type="EMBL" id="LK023346">
    <property type="protein sequence ID" value="CDS11556.1"/>
    <property type="molecule type" value="Genomic_DNA"/>
</dbReference>
<dbReference type="GO" id="GO:0005737">
    <property type="term" value="C:cytoplasm"/>
    <property type="evidence" value="ECO:0007669"/>
    <property type="project" value="TreeGrafter"/>
</dbReference>
<dbReference type="InterPro" id="IPR002347">
    <property type="entry name" value="SDR_fam"/>
</dbReference>
<dbReference type="InterPro" id="IPR036291">
    <property type="entry name" value="NAD(P)-bd_dom_sf"/>
</dbReference>
<evidence type="ECO:0000256" key="2">
    <source>
        <dbReference type="ARBA" id="ARBA00022857"/>
    </source>
</evidence>
<dbReference type="GO" id="GO:0016616">
    <property type="term" value="F:oxidoreductase activity, acting on the CH-OH group of donors, NAD or NADP as acceptor"/>
    <property type="evidence" value="ECO:0007669"/>
    <property type="project" value="TreeGrafter"/>
</dbReference>
<organism evidence="5">
    <name type="scientific">Lichtheimia ramosa</name>
    <dbReference type="NCBI Taxonomy" id="688394"/>
    <lineage>
        <taxon>Eukaryota</taxon>
        <taxon>Fungi</taxon>
        <taxon>Fungi incertae sedis</taxon>
        <taxon>Mucoromycota</taxon>
        <taxon>Mucoromycotina</taxon>
        <taxon>Mucoromycetes</taxon>
        <taxon>Mucorales</taxon>
        <taxon>Lichtheimiaceae</taxon>
        <taxon>Lichtheimia</taxon>
    </lineage>
</organism>
<keyword evidence="3" id="KW-0560">Oxidoreductase</keyword>
<reference evidence="5" key="1">
    <citation type="journal article" date="2014" name="Genome Announc.">
        <title>De novo whole-genome sequence and genome annotation of Lichtheimia ramosa.</title>
        <authorList>
            <person name="Linde J."/>
            <person name="Schwartze V."/>
            <person name="Binder U."/>
            <person name="Lass-Florl C."/>
            <person name="Voigt K."/>
            <person name="Horn F."/>
        </authorList>
    </citation>
    <scope>NUCLEOTIDE SEQUENCE</scope>
    <source>
        <strain evidence="5">JMRC FSU:6197</strain>
    </source>
</reference>
<dbReference type="PRINTS" id="PR00081">
    <property type="entry name" value="GDHRDH"/>
</dbReference>
<dbReference type="PANTHER" id="PTHR44229">
    <property type="entry name" value="15-HYDROXYPROSTAGLANDIN DEHYDROGENASE [NAD(+)]"/>
    <property type="match status" value="1"/>
</dbReference>
<dbReference type="PROSITE" id="PS00061">
    <property type="entry name" value="ADH_SHORT"/>
    <property type="match status" value="1"/>
</dbReference>
<accession>A0A077WVA5</accession>
<evidence type="ECO:0000256" key="3">
    <source>
        <dbReference type="ARBA" id="ARBA00023002"/>
    </source>
</evidence>
<dbReference type="SUPFAM" id="SSF51735">
    <property type="entry name" value="NAD(P)-binding Rossmann-fold domains"/>
    <property type="match status" value="1"/>
</dbReference>
<dbReference type="AlphaFoldDB" id="A0A077WVA5"/>
<evidence type="ECO:0000313" key="5">
    <source>
        <dbReference type="EMBL" id="CDS11556.1"/>
    </source>
</evidence>
<keyword evidence="2" id="KW-0521">NADP</keyword>
<dbReference type="OrthoDB" id="5840532at2759"/>
<evidence type="ECO:0000256" key="1">
    <source>
        <dbReference type="ARBA" id="ARBA00006484"/>
    </source>
</evidence>
<protein>
    <submittedName>
        <fullName evidence="5">Uncharacterized protein</fullName>
    </submittedName>
</protein>
<name>A0A077WVA5_9FUNG</name>
<gene>
    <name evidence="5" type="ORF">LRAMOSA03819</name>
</gene>
<dbReference type="Pfam" id="PF00106">
    <property type="entry name" value="adh_short"/>
    <property type="match status" value="1"/>
</dbReference>
<dbReference type="InterPro" id="IPR020904">
    <property type="entry name" value="Sc_DH/Rdtase_CS"/>
</dbReference>